<name>A0A645IW75_9ZZZZ</name>
<evidence type="ECO:0000313" key="2">
    <source>
        <dbReference type="EMBL" id="MPN55130.1"/>
    </source>
</evidence>
<protein>
    <recommendedName>
        <fullName evidence="3">ECF transporter S component</fullName>
    </recommendedName>
</protein>
<accession>A0A645IW75</accession>
<feature type="transmembrane region" description="Helical" evidence="1">
    <location>
        <begin position="55"/>
        <end position="72"/>
    </location>
</feature>
<organism evidence="2">
    <name type="scientific">bioreactor metagenome</name>
    <dbReference type="NCBI Taxonomy" id="1076179"/>
    <lineage>
        <taxon>unclassified sequences</taxon>
        <taxon>metagenomes</taxon>
        <taxon>ecological metagenomes</taxon>
    </lineage>
</organism>
<reference evidence="2" key="1">
    <citation type="submission" date="2019-08" db="EMBL/GenBank/DDBJ databases">
        <authorList>
            <person name="Kucharzyk K."/>
            <person name="Murdoch R.W."/>
            <person name="Higgins S."/>
            <person name="Loffler F."/>
        </authorList>
    </citation>
    <scope>NUCLEOTIDE SEQUENCE</scope>
</reference>
<feature type="transmembrane region" description="Helical" evidence="1">
    <location>
        <begin position="103"/>
        <end position="127"/>
    </location>
</feature>
<dbReference type="EMBL" id="VSSQ01124018">
    <property type="protein sequence ID" value="MPN55130.1"/>
    <property type="molecule type" value="Genomic_DNA"/>
</dbReference>
<comment type="caution">
    <text evidence="2">The sequence shown here is derived from an EMBL/GenBank/DDBJ whole genome shotgun (WGS) entry which is preliminary data.</text>
</comment>
<gene>
    <name evidence="2" type="ORF">SDC9_202809</name>
</gene>
<keyword evidence="1" id="KW-1133">Transmembrane helix</keyword>
<keyword evidence="1" id="KW-0472">Membrane</keyword>
<feature type="transmembrane region" description="Helical" evidence="1">
    <location>
        <begin position="139"/>
        <end position="160"/>
    </location>
</feature>
<evidence type="ECO:0008006" key="3">
    <source>
        <dbReference type="Google" id="ProtNLM"/>
    </source>
</evidence>
<sequence length="170" mass="18355">MSRKITRAALLLALMLLFQSLRLIIPVPPFISMFVIGSAVNACLLLAVEIVGWQAALLLAVAAPVVAAAQQFLPSPLLILPVAAANLIYAGLYALLFRYRRWLAVLAAAGMKMLGLYGLSTLLLQWLQIPDKLALALKLMFSYPQLITGILGGILCFIIGKKVLKREVAG</sequence>
<keyword evidence="1" id="KW-0812">Transmembrane</keyword>
<dbReference type="AlphaFoldDB" id="A0A645IW75"/>
<evidence type="ECO:0000256" key="1">
    <source>
        <dbReference type="SAM" id="Phobius"/>
    </source>
</evidence>
<feature type="transmembrane region" description="Helical" evidence="1">
    <location>
        <begin position="78"/>
        <end position="96"/>
    </location>
</feature>
<proteinExistence type="predicted"/>